<dbReference type="KEGG" id="nia:A8C56_06250"/>
<dbReference type="Gene3D" id="3.40.50.2000">
    <property type="entry name" value="Glycogen Phosphorylase B"/>
    <property type="match status" value="2"/>
</dbReference>
<dbReference type="EMBL" id="CP015772">
    <property type="protein sequence ID" value="ANH80636.1"/>
    <property type="molecule type" value="Genomic_DNA"/>
</dbReference>
<dbReference type="Pfam" id="PF00534">
    <property type="entry name" value="Glycos_transf_1"/>
    <property type="match status" value="1"/>
</dbReference>
<protein>
    <recommendedName>
        <fullName evidence="3">Glycosyl transferase family 1 domain-containing protein</fullName>
    </recommendedName>
</protein>
<gene>
    <name evidence="4" type="ORF">A8C56_06250</name>
</gene>
<dbReference type="PANTHER" id="PTHR12526">
    <property type="entry name" value="GLYCOSYLTRANSFERASE"/>
    <property type="match status" value="1"/>
</dbReference>
<keyword evidence="2" id="KW-0808">Transferase</keyword>
<dbReference type="SUPFAM" id="SSF53756">
    <property type="entry name" value="UDP-Glycosyltransferase/glycogen phosphorylase"/>
    <property type="match status" value="1"/>
</dbReference>
<dbReference type="GO" id="GO:0016757">
    <property type="term" value="F:glycosyltransferase activity"/>
    <property type="evidence" value="ECO:0007669"/>
    <property type="project" value="UniProtKB-KW"/>
</dbReference>
<organism evidence="4 5">
    <name type="scientific">Niabella ginsenosidivorans</name>
    <dbReference type="NCBI Taxonomy" id="1176587"/>
    <lineage>
        <taxon>Bacteria</taxon>
        <taxon>Pseudomonadati</taxon>
        <taxon>Bacteroidota</taxon>
        <taxon>Chitinophagia</taxon>
        <taxon>Chitinophagales</taxon>
        <taxon>Chitinophagaceae</taxon>
        <taxon>Niabella</taxon>
    </lineage>
</organism>
<dbReference type="PANTHER" id="PTHR12526:SF510">
    <property type="entry name" value="D-INOSITOL 3-PHOSPHATE GLYCOSYLTRANSFERASE"/>
    <property type="match status" value="1"/>
</dbReference>
<name>A0A1A9HZ27_9BACT</name>
<dbReference type="InterPro" id="IPR001296">
    <property type="entry name" value="Glyco_trans_1"/>
</dbReference>
<dbReference type="AlphaFoldDB" id="A0A1A9HZ27"/>
<dbReference type="CDD" id="cd03801">
    <property type="entry name" value="GT4_PimA-like"/>
    <property type="match status" value="1"/>
</dbReference>
<reference evidence="4 5" key="1">
    <citation type="submission" date="2016-05" db="EMBL/GenBank/DDBJ databases">
        <title>Niabella ginsenosidivorans BS26 whole genome sequencing.</title>
        <authorList>
            <person name="Im W.T."/>
            <person name="Siddiqi M.Z."/>
        </authorList>
    </citation>
    <scope>NUCLEOTIDE SEQUENCE [LARGE SCALE GENOMIC DNA]</scope>
    <source>
        <strain evidence="4 5">BS26</strain>
    </source>
</reference>
<sequence length="348" mass="38966">MVGKWIKESAVINATFDCRYINLLASKTVEESGRLSIGKVLGFVDTWCRLLKALLFSRPDICYFALTTTGAAFYKDVALVVVLKLFGVKTVYHLHNKGVQKASGNWLNRALYQYAFKNGLVVLLSEHLYGDVAAYVPQKSVRICANGVPGVKILPGLEREHNEPVQILFLSNLIESKGVFVLLEAMALLKKRGLVFKGVFAGGEADIDATRFKKEAIRQGLYDRVVYLGRKYGTEKEELFQQADIFVFPTYYENECFPLVLLEAMQHALPVVSTFEGGIPDIVEDGTTGYLVAQKNVSALACRIQELIETPRLCRQMGMAGRKKYETHFTLNLFEKRIVDILTETGLS</sequence>
<evidence type="ECO:0000313" key="5">
    <source>
        <dbReference type="Proteomes" id="UP000077667"/>
    </source>
</evidence>
<accession>A0A1A9HZ27</accession>
<evidence type="ECO:0000313" key="4">
    <source>
        <dbReference type="EMBL" id="ANH80636.1"/>
    </source>
</evidence>
<dbReference type="Proteomes" id="UP000077667">
    <property type="component" value="Chromosome"/>
</dbReference>
<feature type="domain" description="Glycosyl transferase family 1" evidence="3">
    <location>
        <begin position="162"/>
        <end position="323"/>
    </location>
</feature>
<dbReference type="OrthoDB" id="7560678at2"/>
<dbReference type="STRING" id="1176587.A8C56_06250"/>
<proteinExistence type="predicted"/>
<keyword evidence="5" id="KW-1185">Reference proteome</keyword>
<evidence type="ECO:0000256" key="1">
    <source>
        <dbReference type="ARBA" id="ARBA00022676"/>
    </source>
</evidence>
<keyword evidence="1" id="KW-0328">Glycosyltransferase</keyword>
<evidence type="ECO:0000259" key="3">
    <source>
        <dbReference type="Pfam" id="PF00534"/>
    </source>
</evidence>
<evidence type="ECO:0000256" key="2">
    <source>
        <dbReference type="ARBA" id="ARBA00022679"/>
    </source>
</evidence>